<dbReference type="GO" id="GO:0051205">
    <property type="term" value="P:protein insertion into membrane"/>
    <property type="evidence" value="ECO:0007669"/>
    <property type="project" value="TreeGrafter"/>
</dbReference>
<dbReference type="GO" id="GO:0030674">
    <property type="term" value="F:protein-macromolecule adaptor activity"/>
    <property type="evidence" value="ECO:0007669"/>
    <property type="project" value="TreeGrafter"/>
</dbReference>
<evidence type="ECO:0000313" key="5">
    <source>
        <dbReference type="EMBL" id="RZO76774.1"/>
    </source>
</evidence>
<dbReference type="InterPro" id="IPR026592">
    <property type="entry name" value="BamE"/>
</dbReference>
<dbReference type="InterPro" id="IPR007450">
    <property type="entry name" value="BamE_dom"/>
</dbReference>
<dbReference type="PANTHER" id="PTHR37482:SF1">
    <property type="entry name" value="OUTER MEMBRANE PROTEIN ASSEMBLY FACTOR BAME"/>
    <property type="match status" value="1"/>
</dbReference>
<name>A0A520S2T8_9GAMM</name>
<dbReference type="GO" id="GO:1990063">
    <property type="term" value="C:Bam protein complex"/>
    <property type="evidence" value="ECO:0007669"/>
    <property type="project" value="TreeGrafter"/>
</dbReference>
<evidence type="ECO:0000256" key="2">
    <source>
        <dbReference type="ARBA" id="ARBA00023136"/>
    </source>
</evidence>
<keyword evidence="2" id="KW-0472">Membrane</keyword>
<evidence type="ECO:0000313" key="6">
    <source>
        <dbReference type="Proteomes" id="UP000316199"/>
    </source>
</evidence>
<comment type="caution">
    <text evidence="5">The sequence shown here is derived from an EMBL/GenBank/DDBJ whole genome shotgun (WGS) entry which is preliminary data.</text>
</comment>
<gene>
    <name evidence="5" type="ORF">EVA68_03555</name>
</gene>
<feature type="non-terminal residue" evidence="5">
    <location>
        <position position="1"/>
    </location>
</feature>
<dbReference type="EMBL" id="SHAG01000008">
    <property type="protein sequence ID" value="RZO76774.1"/>
    <property type="molecule type" value="Genomic_DNA"/>
</dbReference>
<keyword evidence="1" id="KW-0732">Signal</keyword>
<protein>
    <submittedName>
        <fullName evidence="5">Outer membrane protein assembly factor BamE</fullName>
    </submittedName>
</protein>
<dbReference type="Gene3D" id="3.30.1450.10">
    <property type="match status" value="1"/>
</dbReference>
<dbReference type="InterPro" id="IPR037873">
    <property type="entry name" value="BamE-like"/>
</dbReference>
<organism evidence="5 6">
    <name type="scientific">OM182 bacterium</name>
    <dbReference type="NCBI Taxonomy" id="2510334"/>
    <lineage>
        <taxon>Bacteria</taxon>
        <taxon>Pseudomonadati</taxon>
        <taxon>Pseudomonadota</taxon>
        <taxon>Gammaproteobacteria</taxon>
        <taxon>OMG group</taxon>
        <taxon>OM182 clade</taxon>
    </lineage>
</organism>
<dbReference type="AlphaFoldDB" id="A0A520S2T8"/>
<evidence type="ECO:0000256" key="3">
    <source>
        <dbReference type="ARBA" id="ARBA00023237"/>
    </source>
</evidence>
<dbReference type="Proteomes" id="UP000316199">
    <property type="component" value="Unassembled WGS sequence"/>
</dbReference>
<dbReference type="Pfam" id="PF04355">
    <property type="entry name" value="BamE"/>
    <property type="match status" value="1"/>
</dbReference>
<evidence type="ECO:0000256" key="1">
    <source>
        <dbReference type="ARBA" id="ARBA00022729"/>
    </source>
</evidence>
<keyword evidence="3" id="KW-0998">Cell outer membrane</keyword>
<dbReference type="PANTHER" id="PTHR37482">
    <property type="entry name" value="OUTER MEMBRANE PROTEIN ASSEMBLY FACTOR BAME"/>
    <property type="match status" value="1"/>
</dbReference>
<evidence type="ECO:0000259" key="4">
    <source>
        <dbReference type="Pfam" id="PF04355"/>
    </source>
</evidence>
<accession>A0A520S2T8</accession>
<proteinExistence type="predicted"/>
<dbReference type="GO" id="GO:0043165">
    <property type="term" value="P:Gram-negative-bacterium-type cell outer membrane assembly"/>
    <property type="evidence" value="ECO:0007669"/>
    <property type="project" value="TreeGrafter"/>
</dbReference>
<reference evidence="5 6" key="1">
    <citation type="submission" date="2019-02" db="EMBL/GenBank/DDBJ databases">
        <title>Prokaryotic population dynamics and viral predation in marine succession experiment using metagenomics: the confinement effect.</title>
        <authorList>
            <person name="Haro-Moreno J.M."/>
            <person name="Rodriguez-Valera F."/>
            <person name="Lopez-Perez M."/>
        </authorList>
    </citation>
    <scope>NUCLEOTIDE SEQUENCE [LARGE SCALE GENOMIC DNA]</scope>
    <source>
        <strain evidence="5">MED-G157</strain>
    </source>
</reference>
<sequence>TRSQVRFVLGNPILDDNLNRDRWDYIYTIQISGGETKREILILHFLEDKLSFFETNLRHSDDNRPSSA</sequence>
<feature type="domain" description="Outer membrane protein assembly factor BamE" evidence="4">
    <location>
        <begin position="1"/>
        <end position="51"/>
    </location>
</feature>